<evidence type="ECO:0000313" key="2">
    <source>
        <dbReference type="Proteomes" id="UP001054945"/>
    </source>
</evidence>
<protein>
    <submittedName>
        <fullName evidence="1">Uncharacterized protein</fullName>
    </submittedName>
</protein>
<reference evidence="1 2" key="1">
    <citation type="submission" date="2021-06" db="EMBL/GenBank/DDBJ databases">
        <title>Caerostris extrusa draft genome.</title>
        <authorList>
            <person name="Kono N."/>
            <person name="Arakawa K."/>
        </authorList>
    </citation>
    <scope>NUCLEOTIDE SEQUENCE [LARGE SCALE GENOMIC DNA]</scope>
</reference>
<evidence type="ECO:0000313" key="1">
    <source>
        <dbReference type="EMBL" id="GIY49245.1"/>
    </source>
</evidence>
<dbReference type="AlphaFoldDB" id="A0AAV4TSQ8"/>
<dbReference type="EMBL" id="BPLR01011809">
    <property type="protein sequence ID" value="GIY49245.1"/>
    <property type="molecule type" value="Genomic_DNA"/>
</dbReference>
<gene>
    <name evidence="1" type="primary">AVEN_108925_1</name>
    <name evidence="1" type="ORF">CEXT_729801</name>
</gene>
<accession>A0AAV4TSQ8</accession>
<proteinExistence type="predicted"/>
<keyword evidence="2" id="KW-1185">Reference proteome</keyword>
<organism evidence="1 2">
    <name type="scientific">Caerostris extrusa</name>
    <name type="common">Bark spider</name>
    <name type="synonym">Caerostris bankana</name>
    <dbReference type="NCBI Taxonomy" id="172846"/>
    <lineage>
        <taxon>Eukaryota</taxon>
        <taxon>Metazoa</taxon>
        <taxon>Ecdysozoa</taxon>
        <taxon>Arthropoda</taxon>
        <taxon>Chelicerata</taxon>
        <taxon>Arachnida</taxon>
        <taxon>Araneae</taxon>
        <taxon>Araneomorphae</taxon>
        <taxon>Entelegynae</taxon>
        <taxon>Araneoidea</taxon>
        <taxon>Araneidae</taxon>
        <taxon>Caerostris</taxon>
    </lineage>
</organism>
<sequence length="95" mass="11108">MSTNKIEAWHSSGFQRSTCQVLHKITDVRQSYTYRSDINLSGQMEVKDMTFEVVVTQFKEKEKVTIPFVLNLQRIFGRIVIECVPEDLTFLVKYS</sequence>
<name>A0AAV4TSQ8_CAEEX</name>
<comment type="caution">
    <text evidence="1">The sequence shown here is derived from an EMBL/GenBank/DDBJ whole genome shotgun (WGS) entry which is preliminary data.</text>
</comment>
<dbReference type="Proteomes" id="UP001054945">
    <property type="component" value="Unassembled WGS sequence"/>
</dbReference>